<dbReference type="SMART" id="SM00521">
    <property type="entry name" value="CBF"/>
    <property type="match status" value="1"/>
</dbReference>
<name>A0A2I0ANB5_9ASPA</name>
<reference evidence="10 11" key="1">
    <citation type="journal article" date="2017" name="Nature">
        <title>The Apostasia genome and the evolution of orchids.</title>
        <authorList>
            <person name="Zhang G.Q."/>
            <person name="Liu K.W."/>
            <person name="Li Z."/>
            <person name="Lohaus R."/>
            <person name="Hsiao Y.Y."/>
            <person name="Niu S.C."/>
            <person name="Wang J.Y."/>
            <person name="Lin Y.C."/>
            <person name="Xu Q."/>
            <person name="Chen L.J."/>
            <person name="Yoshida K."/>
            <person name="Fujiwara S."/>
            <person name="Wang Z.W."/>
            <person name="Zhang Y.Q."/>
            <person name="Mitsuda N."/>
            <person name="Wang M."/>
            <person name="Liu G.H."/>
            <person name="Pecoraro L."/>
            <person name="Huang H.X."/>
            <person name="Xiao X.J."/>
            <person name="Lin M."/>
            <person name="Wu X.Y."/>
            <person name="Wu W.L."/>
            <person name="Chen Y.Y."/>
            <person name="Chang S.B."/>
            <person name="Sakamoto S."/>
            <person name="Ohme-Takagi M."/>
            <person name="Yagi M."/>
            <person name="Zeng S.J."/>
            <person name="Shen C.Y."/>
            <person name="Yeh C.M."/>
            <person name="Luo Y.B."/>
            <person name="Tsai W.C."/>
            <person name="Van de Peer Y."/>
            <person name="Liu Z.J."/>
        </authorList>
    </citation>
    <scope>NUCLEOTIDE SEQUENCE [LARGE SCALE GENOMIC DNA]</scope>
    <source>
        <strain evidence="11">cv. Shenzhen</strain>
        <tissue evidence="10">Stem</tissue>
    </source>
</reference>
<evidence type="ECO:0000256" key="6">
    <source>
        <dbReference type="ARBA" id="ARBA00023242"/>
    </source>
</evidence>
<keyword evidence="5 8" id="KW-0804">Transcription</keyword>
<dbReference type="GO" id="GO:0003677">
    <property type="term" value="F:DNA binding"/>
    <property type="evidence" value="ECO:0007669"/>
    <property type="project" value="UniProtKB-KW"/>
</dbReference>
<dbReference type="GO" id="GO:0016602">
    <property type="term" value="C:CCAAT-binding factor complex"/>
    <property type="evidence" value="ECO:0007669"/>
    <property type="project" value="InterPro"/>
</dbReference>
<sequence length="325" mass="35500">MQSMVCFKNNGGSSQISLAQPSLTPLVPWWVGSQPLYGESLSQFKVLISDQSSGTQPLTADQSMKSWPATHEKGDGGDASLKLSMISENDSGKEQKIQQHSAGISQQFPPNYLGCFQLGLGQPVVCSSYSNINQHYSPFTSYGAQSLHERLLLPLSKSADGPIYVNAKQYHGIIRRRKARAKAEMENKVIKVRKPYLHESRHLHAMRRPRGCSGRFLNTKGAGMTSIPNNTNPFAWPARSASSEVLQSDGGNPNSTSYGSSTSGSEVSSLHSRRDTDRLSVTGNLTPSLYHPLTSTFDHGKHSSGNREKWGPTADTGLFAARWMS</sequence>
<comment type="function">
    <text evidence="8">Component of the sequence-specific heterotrimeric transcription factor (NF-Y) which specifically recognizes a 5'-CCAAT-3' box motif found in the promoters of its target genes.</text>
</comment>
<dbReference type="PANTHER" id="PTHR12632">
    <property type="entry name" value="TRANSCRIPTION FACTOR NF-Y ALPHA-RELATED"/>
    <property type="match status" value="1"/>
</dbReference>
<comment type="subcellular location">
    <subcellularLocation>
        <location evidence="1 8">Nucleus</location>
    </subcellularLocation>
</comment>
<evidence type="ECO:0000313" key="10">
    <source>
        <dbReference type="EMBL" id="PKA56985.1"/>
    </source>
</evidence>
<feature type="compositionally biased region" description="Polar residues" evidence="9">
    <location>
        <begin position="240"/>
        <end position="254"/>
    </location>
</feature>
<feature type="region of interest" description="Disordered" evidence="9">
    <location>
        <begin position="211"/>
        <end position="291"/>
    </location>
</feature>
<protein>
    <recommendedName>
        <fullName evidence="8">Nuclear transcription factor Y subunit</fullName>
    </recommendedName>
</protein>
<keyword evidence="6 8" id="KW-0539">Nucleus</keyword>
<keyword evidence="11" id="KW-1185">Reference proteome</keyword>
<dbReference type="OrthoDB" id="1097733at2759"/>
<keyword evidence="3 8" id="KW-0238">DNA-binding</keyword>
<accession>A0A2I0ANB5</accession>
<evidence type="ECO:0000256" key="2">
    <source>
        <dbReference type="ARBA" id="ARBA00023015"/>
    </source>
</evidence>
<gene>
    <name evidence="10" type="primary">NFYA10</name>
    <name evidence="10" type="ORF">AXF42_Ash002289</name>
</gene>
<evidence type="ECO:0000256" key="8">
    <source>
        <dbReference type="RuleBase" id="RU367155"/>
    </source>
</evidence>
<evidence type="ECO:0000256" key="3">
    <source>
        <dbReference type="ARBA" id="ARBA00023125"/>
    </source>
</evidence>
<evidence type="ECO:0000256" key="4">
    <source>
        <dbReference type="ARBA" id="ARBA00023159"/>
    </source>
</evidence>
<feature type="region of interest" description="Disordered" evidence="9">
    <location>
        <begin position="55"/>
        <end position="77"/>
    </location>
</feature>
<dbReference type="PROSITE" id="PS51152">
    <property type="entry name" value="NFYA_HAP2_2"/>
    <property type="match status" value="1"/>
</dbReference>
<dbReference type="InterPro" id="IPR018362">
    <property type="entry name" value="CCAAT-binding_factor_CS"/>
</dbReference>
<dbReference type="STRING" id="1088818.A0A2I0ANB5"/>
<feature type="compositionally biased region" description="Polar residues" evidence="9">
    <location>
        <begin position="55"/>
        <end position="65"/>
    </location>
</feature>
<feature type="compositionally biased region" description="Low complexity" evidence="9">
    <location>
        <begin position="255"/>
        <end position="270"/>
    </location>
</feature>
<keyword evidence="2 8" id="KW-0805">Transcription regulation</keyword>
<comment type="subunit">
    <text evidence="7">Heterotrimeric transcription factor composed of three components, NF-YA, NF-YB and NF-YC. NF-YB and NF-YC must interact and dimerize for NF-YA association and DNA binding.</text>
</comment>
<evidence type="ECO:0000313" key="11">
    <source>
        <dbReference type="Proteomes" id="UP000236161"/>
    </source>
</evidence>
<comment type="similarity">
    <text evidence="8">Belongs to the NFYA/HAP2 subunit family.</text>
</comment>
<dbReference type="GO" id="GO:0003700">
    <property type="term" value="F:DNA-binding transcription factor activity"/>
    <property type="evidence" value="ECO:0007669"/>
    <property type="project" value="UniProtKB-UniRule"/>
</dbReference>
<keyword evidence="4" id="KW-0010">Activator</keyword>
<dbReference type="EMBL" id="KZ451969">
    <property type="protein sequence ID" value="PKA56985.1"/>
    <property type="molecule type" value="Genomic_DNA"/>
</dbReference>
<feature type="compositionally biased region" description="Polar residues" evidence="9">
    <location>
        <begin position="279"/>
        <end position="291"/>
    </location>
</feature>
<proteinExistence type="inferred from homology"/>
<dbReference type="InterPro" id="IPR001289">
    <property type="entry name" value="NFYA"/>
</dbReference>
<evidence type="ECO:0000256" key="5">
    <source>
        <dbReference type="ARBA" id="ARBA00023163"/>
    </source>
</evidence>
<organism evidence="10 11">
    <name type="scientific">Apostasia shenzhenica</name>
    <dbReference type="NCBI Taxonomy" id="1088818"/>
    <lineage>
        <taxon>Eukaryota</taxon>
        <taxon>Viridiplantae</taxon>
        <taxon>Streptophyta</taxon>
        <taxon>Embryophyta</taxon>
        <taxon>Tracheophyta</taxon>
        <taxon>Spermatophyta</taxon>
        <taxon>Magnoliopsida</taxon>
        <taxon>Liliopsida</taxon>
        <taxon>Asparagales</taxon>
        <taxon>Orchidaceae</taxon>
        <taxon>Apostasioideae</taxon>
        <taxon>Apostasia</taxon>
    </lineage>
</organism>
<dbReference type="Gene3D" id="6.10.250.2430">
    <property type="match status" value="1"/>
</dbReference>
<evidence type="ECO:0000256" key="7">
    <source>
        <dbReference type="ARBA" id="ARBA00025911"/>
    </source>
</evidence>
<dbReference type="AlphaFoldDB" id="A0A2I0ANB5"/>
<evidence type="ECO:0000256" key="9">
    <source>
        <dbReference type="SAM" id="MobiDB-lite"/>
    </source>
</evidence>
<evidence type="ECO:0000256" key="1">
    <source>
        <dbReference type="ARBA" id="ARBA00004123"/>
    </source>
</evidence>
<dbReference type="PROSITE" id="PS00686">
    <property type="entry name" value="NFYA_HAP2_1"/>
    <property type="match status" value="1"/>
</dbReference>
<dbReference type="PRINTS" id="PR00616">
    <property type="entry name" value="CCAATSUBUNTB"/>
</dbReference>
<dbReference type="Pfam" id="PF02045">
    <property type="entry name" value="CBFB_NFYA"/>
    <property type="match status" value="1"/>
</dbReference>
<dbReference type="Proteomes" id="UP000236161">
    <property type="component" value="Unassembled WGS sequence"/>
</dbReference>